<keyword evidence="4 6" id="KW-1133">Transmembrane helix</keyword>
<keyword evidence="8" id="KW-1185">Reference proteome</keyword>
<keyword evidence="3 6" id="KW-0812">Transmembrane</keyword>
<name>A0ABX2ZR67_9BACI</name>
<dbReference type="RefSeq" id="WP_069033524.1">
    <property type="nucleotide sequence ID" value="NZ_MDKC01000010.1"/>
</dbReference>
<evidence type="ECO:0000256" key="6">
    <source>
        <dbReference type="SAM" id="Phobius"/>
    </source>
</evidence>
<evidence type="ECO:0000313" key="8">
    <source>
        <dbReference type="Proteomes" id="UP000094580"/>
    </source>
</evidence>
<evidence type="ECO:0000256" key="4">
    <source>
        <dbReference type="ARBA" id="ARBA00022989"/>
    </source>
</evidence>
<sequence>MDVKKFFQSSTFRRLAIFFCIALVLFLIRKIINLVLLIFIFTYLMDRIHKFIINRLSKILPVNRIVVVSSMYIVIVAALVFGIYNYLPVITTQVVQLIVQIKTFYMNPPDERIINYIVTAIKKVEISGYTEQGLDFLYKYASNIGQWGIEVLIALVLSFFFLLEKPRIIAFTRKFKNSKISLFYNELAYFGERFSRSFGKVIEAQFIIALVNCILSVIALNFMGFPQLIGLGFLIFLLGLIPVAGMFISLIPLCTIAYTIGGMAHIMYVIIMILILHALESYFLNPKLISAKTNLPVFYTFLILVFSERFFGVWGLIIGIPVFIFLLDVLDVTDHDKKEIETTE</sequence>
<dbReference type="PANTHER" id="PTHR21716">
    <property type="entry name" value="TRANSMEMBRANE PROTEIN"/>
    <property type="match status" value="1"/>
</dbReference>
<gene>
    <name evidence="7" type="ORF">BED47_20875</name>
</gene>
<evidence type="ECO:0000256" key="2">
    <source>
        <dbReference type="ARBA" id="ARBA00009773"/>
    </source>
</evidence>
<evidence type="ECO:0000256" key="1">
    <source>
        <dbReference type="ARBA" id="ARBA00004141"/>
    </source>
</evidence>
<accession>A0ABX2ZR67</accession>
<dbReference type="Proteomes" id="UP000094580">
    <property type="component" value="Unassembled WGS sequence"/>
</dbReference>
<feature type="transmembrane region" description="Helical" evidence="6">
    <location>
        <begin position="15"/>
        <end position="44"/>
    </location>
</feature>
<evidence type="ECO:0000313" key="7">
    <source>
        <dbReference type="EMBL" id="ODG92241.1"/>
    </source>
</evidence>
<reference evidence="7 8" key="1">
    <citation type="submission" date="2016-07" db="EMBL/GenBank/DDBJ databases">
        <authorList>
            <person name="Townsley L."/>
            <person name="Shank E.A."/>
        </authorList>
    </citation>
    <scope>NUCLEOTIDE SEQUENCE [LARGE SCALE GENOMIC DNA]</scope>
    <source>
        <strain evidence="7 8">CH01</strain>
    </source>
</reference>
<dbReference type="Pfam" id="PF01594">
    <property type="entry name" value="AI-2E_transport"/>
    <property type="match status" value="1"/>
</dbReference>
<dbReference type="PANTHER" id="PTHR21716:SF62">
    <property type="entry name" value="TRANSPORT PROTEIN YDBI-RELATED"/>
    <property type="match status" value="1"/>
</dbReference>
<comment type="subcellular location">
    <subcellularLocation>
        <location evidence="1">Membrane</location>
        <topology evidence="1">Multi-pass membrane protein</topology>
    </subcellularLocation>
</comment>
<feature type="transmembrane region" description="Helical" evidence="6">
    <location>
        <begin position="201"/>
        <end position="222"/>
    </location>
</feature>
<organism evidence="7 8">
    <name type="scientific">Gottfriedia luciferensis</name>
    <dbReference type="NCBI Taxonomy" id="178774"/>
    <lineage>
        <taxon>Bacteria</taxon>
        <taxon>Bacillati</taxon>
        <taxon>Bacillota</taxon>
        <taxon>Bacilli</taxon>
        <taxon>Bacillales</taxon>
        <taxon>Bacillaceae</taxon>
        <taxon>Gottfriedia</taxon>
    </lineage>
</organism>
<feature type="transmembrane region" description="Helical" evidence="6">
    <location>
        <begin position="65"/>
        <end position="87"/>
    </location>
</feature>
<protein>
    <submittedName>
        <fullName evidence="7">AI-2E family transporter</fullName>
    </submittedName>
</protein>
<dbReference type="InterPro" id="IPR002549">
    <property type="entry name" value="AI-2E-like"/>
</dbReference>
<evidence type="ECO:0000256" key="3">
    <source>
        <dbReference type="ARBA" id="ARBA00022692"/>
    </source>
</evidence>
<keyword evidence="5 6" id="KW-0472">Membrane</keyword>
<feature type="transmembrane region" description="Helical" evidence="6">
    <location>
        <begin position="299"/>
        <end position="327"/>
    </location>
</feature>
<feature type="transmembrane region" description="Helical" evidence="6">
    <location>
        <begin position="228"/>
        <end position="251"/>
    </location>
</feature>
<comment type="similarity">
    <text evidence="2">Belongs to the autoinducer-2 exporter (AI-2E) (TC 2.A.86) family.</text>
</comment>
<proteinExistence type="inferred from homology"/>
<evidence type="ECO:0000256" key="5">
    <source>
        <dbReference type="ARBA" id="ARBA00023136"/>
    </source>
</evidence>
<feature type="transmembrane region" description="Helical" evidence="6">
    <location>
        <begin position="144"/>
        <end position="163"/>
    </location>
</feature>
<comment type="caution">
    <text evidence="7">The sequence shown here is derived from an EMBL/GenBank/DDBJ whole genome shotgun (WGS) entry which is preliminary data.</text>
</comment>
<dbReference type="EMBL" id="MDKC01000010">
    <property type="protein sequence ID" value="ODG92241.1"/>
    <property type="molecule type" value="Genomic_DNA"/>
</dbReference>
<feature type="transmembrane region" description="Helical" evidence="6">
    <location>
        <begin position="258"/>
        <end position="279"/>
    </location>
</feature>